<dbReference type="EMBL" id="UINC01000068">
    <property type="protein sequence ID" value="SUZ48454.1"/>
    <property type="molecule type" value="Genomic_DNA"/>
</dbReference>
<dbReference type="AlphaFoldDB" id="A0A381N332"/>
<gene>
    <name evidence="1" type="ORF">METZ01_LOCUS1308</name>
</gene>
<accession>A0A381N332</accession>
<protein>
    <submittedName>
        <fullName evidence="1">Uncharacterized protein</fullName>
    </submittedName>
</protein>
<name>A0A381N332_9ZZZZ</name>
<reference evidence="1" key="1">
    <citation type="submission" date="2018-05" db="EMBL/GenBank/DDBJ databases">
        <authorList>
            <person name="Lanie J.A."/>
            <person name="Ng W.-L."/>
            <person name="Kazmierczak K.M."/>
            <person name="Andrzejewski T.M."/>
            <person name="Davidsen T.M."/>
            <person name="Wayne K.J."/>
            <person name="Tettelin H."/>
            <person name="Glass J.I."/>
            <person name="Rusch D."/>
            <person name="Podicherti R."/>
            <person name="Tsui H.-C.T."/>
            <person name="Winkler M.E."/>
        </authorList>
    </citation>
    <scope>NUCLEOTIDE SEQUENCE</scope>
</reference>
<organism evidence="1">
    <name type="scientific">marine metagenome</name>
    <dbReference type="NCBI Taxonomy" id="408172"/>
    <lineage>
        <taxon>unclassified sequences</taxon>
        <taxon>metagenomes</taxon>
        <taxon>ecological metagenomes</taxon>
    </lineage>
</organism>
<proteinExistence type="predicted"/>
<sequence>VILLGSQVHGATAAGGLFYGVDAMTGLPSNSLMERRVGEVVESTSTSFVAQCYQLEGAPALGGLVRTDAPDIYGVVGVVTTEPLDSARPVLARGEDAGSEEDVIRDNPQLARLLTSRFEVFIAGHVEDGIIHQYLPPRPPKVHSFVYACDPEEIALFTGQLDLLRLLLNSGAIHSDEIVGACIRQAALSHDHPAEFLAHACRTLAVELSADVARLNSILRRVAP</sequence>
<feature type="non-terminal residue" evidence="1">
    <location>
        <position position="1"/>
    </location>
</feature>
<evidence type="ECO:0000313" key="1">
    <source>
        <dbReference type="EMBL" id="SUZ48454.1"/>
    </source>
</evidence>